<dbReference type="EMBL" id="AAVL02000035">
    <property type="protein sequence ID" value="EDM51043.1"/>
    <property type="molecule type" value="Genomic_DNA"/>
</dbReference>
<dbReference type="AlphaFoldDB" id="A5Z7Y7"/>
<protein>
    <submittedName>
        <fullName evidence="1">Uncharacterized protein</fullName>
    </submittedName>
</protein>
<name>A5Z7Y7_9FIRM</name>
<gene>
    <name evidence="1" type="ORF">EUBVEN_01826</name>
</gene>
<dbReference type="HOGENOM" id="CLU_2301643_0_0_9"/>
<evidence type="ECO:0000313" key="1">
    <source>
        <dbReference type="EMBL" id="EDM51043.1"/>
    </source>
</evidence>
<reference evidence="1 2" key="2">
    <citation type="submission" date="2007-04" db="EMBL/GenBank/DDBJ databases">
        <title>Draft genome sequence of Eubacterium ventriosum (ATCC 27560).</title>
        <authorList>
            <person name="Sudarsanam P."/>
            <person name="Ley R."/>
            <person name="Guruge J."/>
            <person name="Turnbaugh P.J."/>
            <person name="Mahowald M."/>
            <person name="Liep D."/>
            <person name="Gordon J."/>
        </authorList>
    </citation>
    <scope>NUCLEOTIDE SEQUENCE [LARGE SCALE GENOMIC DNA]</scope>
    <source>
        <strain evidence="1 2">ATCC 27560</strain>
    </source>
</reference>
<sequence>MKINLSFFHFNFYSFPFCFGPVCPLHFSFPDSLRCVVGSNLWFISITKCSNKIHLVFAIGCNHSSLTITKPCFGYIIFYFSIKSYPCSTFFRISIFIVYF</sequence>
<proteinExistence type="predicted"/>
<dbReference type="Proteomes" id="UP000006000">
    <property type="component" value="Unassembled WGS sequence"/>
</dbReference>
<comment type="caution">
    <text evidence="1">The sequence shown here is derived from an EMBL/GenBank/DDBJ whole genome shotgun (WGS) entry which is preliminary data.</text>
</comment>
<reference evidence="1 2" key="1">
    <citation type="submission" date="2007-03" db="EMBL/GenBank/DDBJ databases">
        <authorList>
            <person name="Fulton L."/>
            <person name="Clifton S."/>
            <person name="Fulton B."/>
            <person name="Xu J."/>
            <person name="Minx P."/>
            <person name="Pepin K.H."/>
            <person name="Johnson M."/>
            <person name="Thiruvilangam P."/>
            <person name="Bhonagiri V."/>
            <person name="Nash W.E."/>
            <person name="Mardis E.R."/>
            <person name="Wilson R.K."/>
        </authorList>
    </citation>
    <scope>NUCLEOTIDE SEQUENCE [LARGE SCALE GENOMIC DNA]</scope>
    <source>
        <strain evidence="1 2">ATCC 27560</strain>
    </source>
</reference>
<organism evidence="1 2">
    <name type="scientific">Eubacterium ventriosum ATCC 27560</name>
    <dbReference type="NCBI Taxonomy" id="411463"/>
    <lineage>
        <taxon>Bacteria</taxon>
        <taxon>Bacillati</taxon>
        <taxon>Bacillota</taxon>
        <taxon>Clostridia</taxon>
        <taxon>Eubacteriales</taxon>
        <taxon>Eubacteriaceae</taxon>
        <taxon>Eubacterium</taxon>
    </lineage>
</organism>
<accession>A5Z7Y7</accession>
<evidence type="ECO:0000313" key="2">
    <source>
        <dbReference type="Proteomes" id="UP000006000"/>
    </source>
</evidence>